<accession>A0AA36MPC3</accession>
<keyword evidence="3" id="KW-0223">Dioxygenase</keyword>
<dbReference type="Gene3D" id="2.60.120.620">
    <property type="entry name" value="q2cbj1_9rhob like domain"/>
    <property type="match status" value="1"/>
</dbReference>
<dbReference type="GO" id="GO:0031418">
    <property type="term" value="F:L-ascorbic acid binding"/>
    <property type="evidence" value="ECO:0007669"/>
    <property type="project" value="UniProtKB-KW"/>
</dbReference>
<evidence type="ECO:0000256" key="4">
    <source>
        <dbReference type="ARBA" id="ARBA00023002"/>
    </source>
</evidence>
<dbReference type="GO" id="GO:0071456">
    <property type="term" value="P:cellular response to hypoxia"/>
    <property type="evidence" value="ECO:0007669"/>
    <property type="project" value="TreeGrafter"/>
</dbReference>
<comment type="caution">
    <text evidence="7">The sequence shown here is derived from an EMBL/GenBank/DDBJ whole genome shotgun (WGS) entry which is preliminary data.</text>
</comment>
<feature type="compositionally biased region" description="Polar residues" evidence="5">
    <location>
        <begin position="347"/>
        <end position="357"/>
    </location>
</feature>
<dbReference type="PANTHER" id="PTHR12907">
    <property type="entry name" value="EGL NINE HOMOLOG-RELATED"/>
    <property type="match status" value="1"/>
</dbReference>
<evidence type="ECO:0000313" key="7">
    <source>
        <dbReference type="EMBL" id="CAJ1380280.1"/>
    </source>
</evidence>
<evidence type="ECO:0000256" key="3">
    <source>
        <dbReference type="ARBA" id="ARBA00022964"/>
    </source>
</evidence>
<keyword evidence="8" id="KW-1185">Reference proteome</keyword>
<evidence type="ECO:0000256" key="2">
    <source>
        <dbReference type="ARBA" id="ARBA00022896"/>
    </source>
</evidence>
<dbReference type="InterPro" id="IPR051559">
    <property type="entry name" value="HIF_prolyl_hydroxylases"/>
</dbReference>
<feature type="region of interest" description="Disordered" evidence="5">
    <location>
        <begin position="1"/>
        <end position="23"/>
    </location>
</feature>
<comment type="cofactor">
    <cofactor evidence="1">
        <name>L-ascorbate</name>
        <dbReference type="ChEBI" id="CHEBI:38290"/>
    </cofactor>
</comment>
<dbReference type="GO" id="GO:0008198">
    <property type="term" value="F:ferrous iron binding"/>
    <property type="evidence" value="ECO:0007669"/>
    <property type="project" value="TreeGrafter"/>
</dbReference>
<dbReference type="Proteomes" id="UP001178507">
    <property type="component" value="Unassembled WGS sequence"/>
</dbReference>
<dbReference type="InterPro" id="IPR006620">
    <property type="entry name" value="Pro_4_hyd_alph"/>
</dbReference>
<dbReference type="EMBL" id="CAUJNA010000699">
    <property type="protein sequence ID" value="CAJ1380280.1"/>
    <property type="molecule type" value="Genomic_DNA"/>
</dbReference>
<dbReference type="AlphaFoldDB" id="A0AA36MPC3"/>
<feature type="region of interest" description="Disordered" evidence="5">
    <location>
        <begin position="347"/>
        <end position="366"/>
    </location>
</feature>
<proteinExistence type="predicted"/>
<evidence type="ECO:0000259" key="6">
    <source>
        <dbReference type="SMART" id="SM00702"/>
    </source>
</evidence>
<organism evidence="7 8">
    <name type="scientific">Effrenium voratum</name>
    <dbReference type="NCBI Taxonomy" id="2562239"/>
    <lineage>
        <taxon>Eukaryota</taxon>
        <taxon>Sar</taxon>
        <taxon>Alveolata</taxon>
        <taxon>Dinophyceae</taxon>
        <taxon>Suessiales</taxon>
        <taxon>Symbiodiniaceae</taxon>
        <taxon>Effrenium</taxon>
    </lineage>
</organism>
<protein>
    <recommendedName>
        <fullName evidence="6">Prolyl 4-hydroxylase alpha subunit domain-containing protein</fullName>
    </recommendedName>
</protein>
<dbReference type="SMART" id="SM00702">
    <property type="entry name" value="P4Hc"/>
    <property type="match status" value="1"/>
</dbReference>
<sequence>MVPVQSARLAPPAKHLQVRQLGSESLASEQPTFPVCQSNCQDAASWLRGMQKSAVLACLAASRKRHRQARVAQRGRGFGGDAISSSRRSPQISPAKPTTEDFARSESEVAKFKQEVMGSMDEWCDDLIEGLRDRGWWASSEPVLPLGMRSSMRQEVETLWKEGQFIQSQSVLGGTVYYDKKHVFATEVTSERYLLCPRMWHYTVAVTQELVRRVNLAFPSMGLSDKFIGNKLNMSVGKGAAFDPHLDVGVAEKPFDRKLSLLMYLNDSWRPALGGEIVLLGEGQTEAEAARANPENLGLPVTLPPTSGRLVAFWSDRILHKVQASEVLNGIKDYRCSYVIWLLGQGDNSPSQSSDGQAESAPSWAL</sequence>
<feature type="region of interest" description="Disordered" evidence="5">
    <location>
        <begin position="69"/>
        <end position="104"/>
    </location>
</feature>
<dbReference type="Pfam" id="PF13640">
    <property type="entry name" value="2OG-FeII_Oxy_3"/>
    <property type="match status" value="1"/>
</dbReference>
<dbReference type="PANTHER" id="PTHR12907:SF26">
    <property type="entry name" value="HIF PROLYL HYDROXYLASE, ISOFORM C"/>
    <property type="match status" value="1"/>
</dbReference>
<reference evidence="7" key="1">
    <citation type="submission" date="2023-08" db="EMBL/GenBank/DDBJ databases">
        <authorList>
            <person name="Chen Y."/>
            <person name="Shah S."/>
            <person name="Dougan E. K."/>
            <person name="Thang M."/>
            <person name="Chan C."/>
        </authorList>
    </citation>
    <scope>NUCLEOTIDE SEQUENCE</scope>
</reference>
<evidence type="ECO:0000256" key="1">
    <source>
        <dbReference type="ARBA" id="ARBA00001961"/>
    </source>
</evidence>
<dbReference type="GO" id="GO:0031543">
    <property type="term" value="F:peptidyl-proline dioxygenase activity"/>
    <property type="evidence" value="ECO:0007669"/>
    <property type="project" value="TreeGrafter"/>
</dbReference>
<keyword evidence="2" id="KW-0847">Vitamin C</keyword>
<name>A0AA36MPC3_9DINO</name>
<evidence type="ECO:0000313" key="8">
    <source>
        <dbReference type="Proteomes" id="UP001178507"/>
    </source>
</evidence>
<keyword evidence="4" id="KW-0560">Oxidoreductase</keyword>
<evidence type="ECO:0000256" key="5">
    <source>
        <dbReference type="SAM" id="MobiDB-lite"/>
    </source>
</evidence>
<gene>
    <name evidence="7" type="ORF">EVOR1521_LOCUS8260</name>
</gene>
<dbReference type="InterPro" id="IPR044862">
    <property type="entry name" value="Pro_4_hyd_alph_FE2OG_OXY"/>
</dbReference>
<feature type="domain" description="Prolyl 4-hydroxylase alpha subunit" evidence="6">
    <location>
        <begin position="107"/>
        <end position="343"/>
    </location>
</feature>
<feature type="compositionally biased region" description="Low complexity" evidence="5">
    <location>
        <begin position="82"/>
        <end position="95"/>
    </location>
</feature>